<protein>
    <recommendedName>
        <fullName evidence="4">DUF5667 domain-containing protein</fullName>
    </recommendedName>
</protein>
<dbReference type="AlphaFoldDB" id="A0A1F6YL05"/>
<sequence>MDKKIIASIVFLNFILPALVLAQDPVSQNNIIFGNERGFVREGGDVSVPNDPTGESKEVMDGIGRMKRGGEPLPFSTSTVSTTTKNVIDRRRMINFPVNPAILRVIKDGQRGEELIRFIKNETDKLKDKKLMFADEIIAKKEDLKKNLDLKLKDAQKKEIVIKADKEINALNVKGAGNYRSILSNVEKILNNIVARADLLEKNGRNVAPVRVAIEKARETIALSGLAVETQSVKIYTVTISFENKIKEDVNVERAAIRADLSRLKNSIETARDAVKDAAVALAHVAGLGGGVSATNSKTTQ</sequence>
<evidence type="ECO:0000256" key="1">
    <source>
        <dbReference type="SAM" id="SignalP"/>
    </source>
</evidence>
<proteinExistence type="predicted"/>
<organism evidence="2 3">
    <name type="scientific">Candidatus Nomurabacteria bacterium RIFOXYA2_FULL_42_12</name>
    <dbReference type="NCBI Taxonomy" id="1801801"/>
    <lineage>
        <taxon>Bacteria</taxon>
        <taxon>Candidatus Nomuraibacteriota</taxon>
    </lineage>
</organism>
<feature type="signal peptide" evidence="1">
    <location>
        <begin position="1"/>
        <end position="22"/>
    </location>
</feature>
<evidence type="ECO:0000313" key="2">
    <source>
        <dbReference type="EMBL" id="OGJ07069.1"/>
    </source>
</evidence>
<dbReference type="Proteomes" id="UP000178138">
    <property type="component" value="Unassembled WGS sequence"/>
</dbReference>
<accession>A0A1F6YL05</accession>
<evidence type="ECO:0000313" key="3">
    <source>
        <dbReference type="Proteomes" id="UP000178138"/>
    </source>
</evidence>
<gene>
    <name evidence="2" type="ORF">A2225_01680</name>
</gene>
<feature type="chain" id="PRO_5009527545" description="DUF5667 domain-containing protein" evidence="1">
    <location>
        <begin position="23"/>
        <end position="301"/>
    </location>
</feature>
<keyword evidence="1" id="KW-0732">Signal</keyword>
<reference evidence="2 3" key="1">
    <citation type="journal article" date="2016" name="Nat. Commun.">
        <title>Thousands of microbial genomes shed light on interconnected biogeochemical processes in an aquifer system.</title>
        <authorList>
            <person name="Anantharaman K."/>
            <person name="Brown C.T."/>
            <person name="Hug L.A."/>
            <person name="Sharon I."/>
            <person name="Castelle C.J."/>
            <person name="Probst A.J."/>
            <person name="Thomas B.C."/>
            <person name="Singh A."/>
            <person name="Wilkins M.J."/>
            <person name="Karaoz U."/>
            <person name="Brodie E.L."/>
            <person name="Williams K.H."/>
            <person name="Hubbard S.S."/>
            <person name="Banfield J.F."/>
        </authorList>
    </citation>
    <scope>NUCLEOTIDE SEQUENCE [LARGE SCALE GENOMIC DNA]</scope>
</reference>
<dbReference type="EMBL" id="MFVZ01000019">
    <property type="protein sequence ID" value="OGJ07069.1"/>
    <property type="molecule type" value="Genomic_DNA"/>
</dbReference>
<evidence type="ECO:0008006" key="4">
    <source>
        <dbReference type="Google" id="ProtNLM"/>
    </source>
</evidence>
<name>A0A1F6YL05_9BACT</name>
<comment type="caution">
    <text evidence="2">The sequence shown here is derived from an EMBL/GenBank/DDBJ whole genome shotgun (WGS) entry which is preliminary data.</text>
</comment>